<dbReference type="PROSITE" id="PS50994">
    <property type="entry name" value="INTEGRASE"/>
    <property type="match status" value="1"/>
</dbReference>
<proteinExistence type="predicted"/>
<dbReference type="InterPro" id="IPR012337">
    <property type="entry name" value="RNaseH-like_sf"/>
</dbReference>
<sequence length="74" mass="8550">MTHQLIDPGKPVQNAYIESFNGRMRDEFLNMHWFLSVPQARLSLASWRRDDNAVRPHSSLGNLTPQEFVRQLAG</sequence>
<dbReference type="RefSeq" id="WP_369409487.1">
    <property type="nucleotide sequence ID" value="NZ_WQLB01000037.1"/>
</dbReference>
<dbReference type="AlphaFoldDB" id="A0A7C9I5F6"/>
<dbReference type="Gene3D" id="3.30.420.10">
    <property type="entry name" value="Ribonuclease H-like superfamily/Ribonuclease H"/>
    <property type="match status" value="1"/>
</dbReference>
<organism evidence="2 3">
    <name type="scientific">Deinococcus arboris</name>
    <dbReference type="NCBI Taxonomy" id="2682977"/>
    <lineage>
        <taxon>Bacteria</taxon>
        <taxon>Thermotogati</taxon>
        <taxon>Deinococcota</taxon>
        <taxon>Deinococci</taxon>
        <taxon>Deinococcales</taxon>
        <taxon>Deinococcaceae</taxon>
        <taxon>Deinococcus</taxon>
    </lineage>
</organism>
<dbReference type="EMBL" id="WQLB01000037">
    <property type="protein sequence ID" value="MVN88931.1"/>
    <property type="molecule type" value="Genomic_DNA"/>
</dbReference>
<dbReference type="Pfam" id="PF13683">
    <property type="entry name" value="rve_3"/>
    <property type="match status" value="1"/>
</dbReference>
<evidence type="ECO:0000313" key="3">
    <source>
        <dbReference type="Proteomes" id="UP000483286"/>
    </source>
</evidence>
<name>A0A7C9I5F6_9DEIO</name>
<comment type="caution">
    <text evidence="2">The sequence shown here is derived from an EMBL/GenBank/DDBJ whole genome shotgun (WGS) entry which is preliminary data.</text>
</comment>
<dbReference type="PANTHER" id="PTHR47515">
    <property type="entry name" value="LOW CALCIUM RESPONSE LOCUS PROTEIN T"/>
    <property type="match status" value="1"/>
</dbReference>
<reference evidence="2 3" key="1">
    <citation type="submission" date="2019-12" db="EMBL/GenBank/DDBJ databases">
        <title>Deinococcus sp. HMF7620 Genome sequencing and assembly.</title>
        <authorList>
            <person name="Kang H."/>
            <person name="Kim H."/>
            <person name="Joh K."/>
        </authorList>
    </citation>
    <scope>NUCLEOTIDE SEQUENCE [LARGE SCALE GENOMIC DNA]</scope>
    <source>
        <strain evidence="2 3">HMF7620</strain>
    </source>
</reference>
<evidence type="ECO:0000259" key="1">
    <source>
        <dbReference type="PROSITE" id="PS50994"/>
    </source>
</evidence>
<dbReference type="GO" id="GO:0015074">
    <property type="term" value="P:DNA integration"/>
    <property type="evidence" value="ECO:0007669"/>
    <property type="project" value="InterPro"/>
</dbReference>
<protein>
    <submittedName>
        <fullName evidence="2">Transposase</fullName>
    </submittedName>
</protein>
<accession>A0A7C9I5F6</accession>
<gene>
    <name evidence="2" type="ORF">GO986_19500</name>
</gene>
<dbReference type="SUPFAM" id="SSF53098">
    <property type="entry name" value="Ribonuclease H-like"/>
    <property type="match status" value="1"/>
</dbReference>
<dbReference type="InterPro" id="IPR001584">
    <property type="entry name" value="Integrase_cat-core"/>
</dbReference>
<dbReference type="GO" id="GO:0003676">
    <property type="term" value="F:nucleic acid binding"/>
    <property type="evidence" value="ECO:0007669"/>
    <property type="project" value="InterPro"/>
</dbReference>
<dbReference type="InterPro" id="IPR036397">
    <property type="entry name" value="RNaseH_sf"/>
</dbReference>
<keyword evidence="3" id="KW-1185">Reference proteome</keyword>
<feature type="domain" description="Integrase catalytic" evidence="1">
    <location>
        <begin position="1"/>
        <end position="73"/>
    </location>
</feature>
<dbReference type="PANTHER" id="PTHR47515:SF1">
    <property type="entry name" value="BLR2054 PROTEIN"/>
    <property type="match status" value="1"/>
</dbReference>
<evidence type="ECO:0000313" key="2">
    <source>
        <dbReference type="EMBL" id="MVN88931.1"/>
    </source>
</evidence>
<dbReference type="Proteomes" id="UP000483286">
    <property type="component" value="Unassembled WGS sequence"/>
</dbReference>